<evidence type="ECO:0000256" key="2">
    <source>
        <dbReference type="ARBA" id="ARBA00022692"/>
    </source>
</evidence>
<feature type="transmembrane region" description="Helical" evidence="5">
    <location>
        <begin position="109"/>
        <end position="132"/>
    </location>
</feature>
<keyword evidence="4 5" id="KW-0472">Membrane</keyword>
<dbReference type="EMBL" id="JAJLJH010000019">
    <property type="protein sequence ID" value="MCK9689714.1"/>
    <property type="molecule type" value="Genomic_DNA"/>
</dbReference>
<comment type="caution">
    <text evidence="6">The sequence shown here is derived from an EMBL/GenBank/DDBJ whole genome shotgun (WGS) entry which is preliminary data.</text>
</comment>
<accession>A0A9X1YNX4</accession>
<organism evidence="6 7">
    <name type="scientific">Scleromatobacter humisilvae</name>
    <dbReference type="NCBI Taxonomy" id="2897159"/>
    <lineage>
        <taxon>Bacteria</taxon>
        <taxon>Pseudomonadati</taxon>
        <taxon>Pseudomonadota</taxon>
        <taxon>Betaproteobacteria</taxon>
        <taxon>Burkholderiales</taxon>
        <taxon>Sphaerotilaceae</taxon>
        <taxon>Scleromatobacter</taxon>
    </lineage>
</organism>
<comment type="subcellular location">
    <subcellularLocation>
        <location evidence="1">Membrane</location>
        <topology evidence="1">Multi-pass membrane protein</topology>
    </subcellularLocation>
</comment>
<protein>
    <submittedName>
        <fullName evidence="6">CvpA family protein</fullName>
    </submittedName>
</protein>
<feature type="transmembrane region" description="Helical" evidence="5">
    <location>
        <begin position="37"/>
        <end position="61"/>
    </location>
</feature>
<evidence type="ECO:0000256" key="1">
    <source>
        <dbReference type="ARBA" id="ARBA00004141"/>
    </source>
</evidence>
<keyword evidence="2 5" id="KW-0812">Transmembrane</keyword>
<dbReference type="InterPro" id="IPR003825">
    <property type="entry name" value="Colicin-V_CvpA"/>
</dbReference>
<name>A0A9X1YNX4_9BURK</name>
<evidence type="ECO:0000313" key="7">
    <source>
        <dbReference type="Proteomes" id="UP001139353"/>
    </source>
</evidence>
<keyword evidence="7" id="KW-1185">Reference proteome</keyword>
<dbReference type="PANTHER" id="PTHR36926:SF1">
    <property type="entry name" value="COLICIN V PRODUCTION PROTEIN"/>
    <property type="match status" value="1"/>
</dbReference>
<keyword evidence="3 5" id="KW-1133">Transmembrane helix</keyword>
<proteinExistence type="predicted"/>
<dbReference type="PANTHER" id="PTHR36926">
    <property type="entry name" value="COLICIN V PRODUCTION PROTEIN"/>
    <property type="match status" value="1"/>
</dbReference>
<feature type="transmembrane region" description="Helical" evidence="5">
    <location>
        <begin position="73"/>
        <end position="97"/>
    </location>
</feature>
<gene>
    <name evidence="6" type="ORF">LPC04_28675</name>
</gene>
<evidence type="ECO:0000313" key="6">
    <source>
        <dbReference type="EMBL" id="MCK9689714.1"/>
    </source>
</evidence>
<dbReference type="GO" id="GO:0009403">
    <property type="term" value="P:toxin biosynthetic process"/>
    <property type="evidence" value="ECO:0007669"/>
    <property type="project" value="InterPro"/>
</dbReference>
<dbReference type="GO" id="GO:0016020">
    <property type="term" value="C:membrane"/>
    <property type="evidence" value="ECO:0007669"/>
    <property type="project" value="UniProtKB-SubCell"/>
</dbReference>
<sequence>MNLPHFDVQLGWVDIALLSVFGLSVLIGLWRGFVFEIVSLLGWAVAFVIANTLGPLLARFIPLGDDGSPARLWTAYIIVFVLILLTCTLLARMLRALVSATPLSFFDRLLGGLFGVVRGALILVVVGMLVSLSPYASSAVWKNSHGALWLGLALEGLKPVLPQSLNVHIAT</sequence>
<dbReference type="AlphaFoldDB" id="A0A9X1YNX4"/>
<evidence type="ECO:0000256" key="4">
    <source>
        <dbReference type="ARBA" id="ARBA00023136"/>
    </source>
</evidence>
<reference evidence="6" key="1">
    <citation type="submission" date="2021-11" db="EMBL/GenBank/DDBJ databases">
        <title>BS-T2-15 a new species belonging to the Comamonadaceae family isolated from the soil of a French oak forest.</title>
        <authorList>
            <person name="Mieszkin S."/>
            <person name="Alain K."/>
        </authorList>
    </citation>
    <scope>NUCLEOTIDE SEQUENCE</scope>
    <source>
        <strain evidence="6">BS-T2-15</strain>
    </source>
</reference>
<dbReference type="RefSeq" id="WP_275685766.1">
    <property type="nucleotide sequence ID" value="NZ_JAJLJH010000019.1"/>
</dbReference>
<evidence type="ECO:0000256" key="5">
    <source>
        <dbReference type="SAM" id="Phobius"/>
    </source>
</evidence>
<feature type="transmembrane region" description="Helical" evidence="5">
    <location>
        <begin position="12"/>
        <end position="30"/>
    </location>
</feature>
<dbReference type="Proteomes" id="UP001139353">
    <property type="component" value="Unassembled WGS sequence"/>
</dbReference>
<dbReference type="InterPro" id="IPR052719">
    <property type="entry name" value="CvpA-like"/>
</dbReference>
<evidence type="ECO:0000256" key="3">
    <source>
        <dbReference type="ARBA" id="ARBA00022989"/>
    </source>
</evidence>
<dbReference type="Pfam" id="PF02674">
    <property type="entry name" value="Colicin_V"/>
    <property type="match status" value="1"/>
</dbReference>